<name>A0A1I0SAL2_9BACT</name>
<dbReference type="CDD" id="cd14728">
    <property type="entry name" value="Ere-like"/>
    <property type="match status" value="1"/>
</dbReference>
<proteinExistence type="predicted"/>
<dbReference type="Gene3D" id="3.30.1870.10">
    <property type="entry name" value="EreA-like, domain 2"/>
    <property type="match status" value="1"/>
</dbReference>
<dbReference type="InterPro" id="IPR052036">
    <property type="entry name" value="Hydrolase/PRTase-associated"/>
</dbReference>
<dbReference type="PANTHER" id="PTHR31299">
    <property type="entry name" value="ESTERASE, PUTATIVE (AFU_ORTHOLOGUE AFUA_1G05850)-RELATED"/>
    <property type="match status" value="1"/>
</dbReference>
<dbReference type="GO" id="GO:0046677">
    <property type="term" value="P:response to antibiotic"/>
    <property type="evidence" value="ECO:0007669"/>
    <property type="project" value="InterPro"/>
</dbReference>
<dbReference type="SUPFAM" id="SSF159501">
    <property type="entry name" value="EreA/ChaN-like"/>
    <property type="match status" value="1"/>
</dbReference>
<dbReference type="EMBL" id="FOJG01000002">
    <property type="protein sequence ID" value="SEW53471.1"/>
    <property type="molecule type" value="Genomic_DNA"/>
</dbReference>
<dbReference type="InterPro" id="IPR007815">
    <property type="entry name" value="Emycin_Estase"/>
</dbReference>
<gene>
    <name evidence="2" type="ORF">SAMN04488122_5480</name>
</gene>
<dbReference type="Pfam" id="PF05139">
    <property type="entry name" value="Erythro_esteras"/>
    <property type="match status" value="1"/>
</dbReference>
<keyword evidence="1" id="KW-0732">Signal</keyword>
<dbReference type="Proteomes" id="UP000199310">
    <property type="component" value="Unassembled WGS sequence"/>
</dbReference>
<accession>A0A1I0SAL2</accession>
<evidence type="ECO:0000313" key="3">
    <source>
        <dbReference type="Proteomes" id="UP000199310"/>
    </source>
</evidence>
<dbReference type="AlphaFoldDB" id="A0A1I0SAL2"/>
<dbReference type="Gene3D" id="3.40.1660.10">
    <property type="entry name" value="EreA-like (biosynthetic domain)"/>
    <property type="match status" value="1"/>
</dbReference>
<dbReference type="STRING" id="29529.SAMN04488122_5480"/>
<dbReference type="Gene3D" id="1.20.1440.30">
    <property type="entry name" value="Biosynthetic Protein domain"/>
    <property type="match status" value="1"/>
</dbReference>
<dbReference type="PANTHER" id="PTHR31299:SF0">
    <property type="entry name" value="ESTERASE, PUTATIVE (AFU_ORTHOLOGUE AFUA_1G05850)-RELATED"/>
    <property type="match status" value="1"/>
</dbReference>
<keyword evidence="3" id="KW-1185">Reference proteome</keyword>
<sequence length="411" mass="46827">MNNRYNIRDALKLAIVFMLSVFQPALAQQHTTAPGYELPDLSQDSSITSLHNIFDTKITSGISVVGLGEVSHGAQEAMQFKKRMIQYLVTEKGFRKLLVEFTNVDLKVLNAFLGDNEQKDVSQIRRLVDHAFYSSSMTIQTTVDLMTWLKKFNLTHPGDPVQVIGIDIIGMWPSFSNYLFYNFLLPFDYTSAEQLQYKWSSGVPDSLRWLDLKQWFTQRSGILQERLSKAQFEQLQADMKDADNCAVYNTLNQTNYYKGGFFRDSIMADNVRQRSTGKSIIWSHNVHLDKEPTAMTFGNMTHARIGAAYYTILTDFSGDANVSVFNKDPKGPFMITKEFVSQKQTAARQLLKKYHAANGIFFHDDLQKDKITVKMNNIDAYGNNSLIGYGQAFDAIVIFNRLTPVLPYDQP</sequence>
<dbReference type="RefSeq" id="WP_177192351.1">
    <property type="nucleotide sequence ID" value="NZ_FOJG01000002.1"/>
</dbReference>
<evidence type="ECO:0000256" key="1">
    <source>
        <dbReference type="SAM" id="SignalP"/>
    </source>
</evidence>
<feature type="signal peptide" evidence="1">
    <location>
        <begin position="1"/>
        <end position="27"/>
    </location>
</feature>
<organism evidence="2 3">
    <name type="scientific">Chitinophaga arvensicola</name>
    <dbReference type="NCBI Taxonomy" id="29529"/>
    <lineage>
        <taxon>Bacteria</taxon>
        <taxon>Pseudomonadati</taxon>
        <taxon>Bacteroidota</taxon>
        <taxon>Chitinophagia</taxon>
        <taxon>Chitinophagales</taxon>
        <taxon>Chitinophagaceae</taxon>
        <taxon>Chitinophaga</taxon>
    </lineage>
</organism>
<feature type="chain" id="PRO_5011549010" evidence="1">
    <location>
        <begin position="28"/>
        <end position="411"/>
    </location>
</feature>
<protein>
    <submittedName>
        <fullName evidence="2">Erythromycin esterase homolog</fullName>
    </submittedName>
</protein>
<reference evidence="3" key="1">
    <citation type="submission" date="2016-10" db="EMBL/GenBank/DDBJ databases">
        <authorList>
            <person name="Varghese N."/>
            <person name="Submissions S."/>
        </authorList>
    </citation>
    <scope>NUCLEOTIDE SEQUENCE [LARGE SCALE GENOMIC DNA]</scope>
    <source>
        <strain evidence="3">DSM 3695</strain>
    </source>
</reference>
<evidence type="ECO:0000313" key="2">
    <source>
        <dbReference type="EMBL" id="SEW53471.1"/>
    </source>
</evidence>